<proteinExistence type="predicted"/>
<name>A0A2Z7AR85_9LAMI</name>
<feature type="compositionally biased region" description="Polar residues" evidence="1">
    <location>
        <begin position="75"/>
        <end position="85"/>
    </location>
</feature>
<evidence type="ECO:0000256" key="1">
    <source>
        <dbReference type="SAM" id="MobiDB-lite"/>
    </source>
</evidence>
<evidence type="ECO:0000313" key="2">
    <source>
        <dbReference type="EMBL" id="KZV24355.1"/>
    </source>
</evidence>
<gene>
    <name evidence="2" type="ORF">F511_25896</name>
</gene>
<accession>A0A2Z7AR85</accession>
<keyword evidence="3" id="KW-1185">Reference proteome</keyword>
<evidence type="ECO:0000313" key="3">
    <source>
        <dbReference type="Proteomes" id="UP000250235"/>
    </source>
</evidence>
<reference evidence="2 3" key="1">
    <citation type="journal article" date="2015" name="Proc. Natl. Acad. Sci. U.S.A.">
        <title>The resurrection genome of Boea hygrometrica: A blueprint for survival of dehydration.</title>
        <authorList>
            <person name="Xiao L."/>
            <person name="Yang G."/>
            <person name="Zhang L."/>
            <person name="Yang X."/>
            <person name="Zhao S."/>
            <person name="Ji Z."/>
            <person name="Zhou Q."/>
            <person name="Hu M."/>
            <person name="Wang Y."/>
            <person name="Chen M."/>
            <person name="Xu Y."/>
            <person name="Jin H."/>
            <person name="Xiao X."/>
            <person name="Hu G."/>
            <person name="Bao F."/>
            <person name="Hu Y."/>
            <person name="Wan P."/>
            <person name="Li L."/>
            <person name="Deng X."/>
            <person name="Kuang T."/>
            <person name="Xiang C."/>
            <person name="Zhu J.K."/>
            <person name="Oliver M.J."/>
            <person name="He Y."/>
        </authorList>
    </citation>
    <scope>NUCLEOTIDE SEQUENCE [LARGE SCALE GENOMIC DNA]</scope>
    <source>
        <strain evidence="3">cv. XS01</strain>
    </source>
</reference>
<dbReference type="EMBL" id="KV012830">
    <property type="protein sequence ID" value="KZV24355.1"/>
    <property type="molecule type" value="Genomic_DNA"/>
</dbReference>
<dbReference type="Proteomes" id="UP000250235">
    <property type="component" value="Unassembled WGS sequence"/>
</dbReference>
<feature type="region of interest" description="Disordered" evidence="1">
    <location>
        <begin position="58"/>
        <end position="111"/>
    </location>
</feature>
<organism evidence="2 3">
    <name type="scientific">Dorcoceras hygrometricum</name>
    <dbReference type="NCBI Taxonomy" id="472368"/>
    <lineage>
        <taxon>Eukaryota</taxon>
        <taxon>Viridiplantae</taxon>
        <taxon>Streptophyta</taxon>
        <taxon>Embryophyta</taxon>
        <taxon>Tracheophyta</taxon>
        <taxon>Spermatophyta</taxon>
        <taxon>Magnoliopsida</taxon>
        <taxon>eudicotyledons</taxon>
        <taxon>Gunneridae</taxon>
        <taxon>Pentapetalae</taxon>
        <taxon>asterids</taxon>
        <taxon>lamiids</taxon>
        <taxon>Lamiales</taxon>
        <taxon>Gesneriaceae</taxon>
        <taxon>Didymocarpoideae</taxon>
        <taxon>Trichosporeae</taxon>
        <taxon>Loxocarpinae</taxon>
        <taxon>Dorcoceras</taxon>
    </lineage>
</organism>
<protein>
    <submittedName>
        <fullName evidence="2">Uncharacterized protein</fullName>
    </submittedName>
</protein>
<dbReference type="AlphaFoldDB" id="A0A2Z7AR85"/>
<sequence>MPTLTCSCDQQPLRATVLHAPETTARALPAGPHPVDAPAMLHRRDHLMVFAFVLPTPATNAGDLLDGPPPDPDGSNVTYLTSNHGPTRENEPLQLDAPDQRRDAPLTTSTT</sequence>